<dbReference type="EMBL" id="FPBN01000001">
    <property type="protein sequence ID" value="SFU34991.1"/>
    <property type="molecule type" value="Genomic_DNA"/>
</dbReference>
<dbReference type="PANTHER" id="PTHR30204:SF69">
    <property type="entry name" value="MERR-FAMILY TRANSCRIPTIONAL REGULATOR"/>
    <property type="match status" value="1"/>
</dbReference>
<reference evidence="6" key="1">
    <citation type="submission" date="2016-10" db="EMBL/GenBank/DDBJ databases">
        <authorList>
            <person name="de Groot N.N."/>
        </authorList>
    </citation>
    <scope>NUCLEOTIDE SEQUENCE [LARGE SCALE GENOMIC DNA]</scope>
    <source>
        <strain evidence="6">LMG 15572</strain>
    </source>
</reference>
<dbReference type="SMART" id="SM00422">
    <property type="entry name" value="HTH_MERR"/>
    <property type="match status" value="1"/>
</dbReference>
<dbReference type="SUPFAM" id="SSF46955">
    <property type="entry name" value="Putative DNA-binding domain"/>
    <property type="match status" value="1"/>
</dbReference>
<proteinExistence type="predicted"/>
<evidence type="ECO:0000256" key="3">
    <source>
        <dbReference type="ARBA" id="ARBA00023125"/>
    </source>
</evidence>
<keyword evidence="8" id="KW-1185">Reference proteome</keyword>
<dbReference type="InterPro" id="IPR000551">
    <property type="entry name" value="MerR-type_HTH_dom"/>
</dbReference>
<keyword evidence="2" id="KW-0805">Transcription regulation</keyword>
<evidence type="ECO:0000256" key="4">
    <source>
        <dbReference type="ARBA" id="ARBA00023163"/>
    </source>
</evidence>
<dbReference type="EMBL" id="LS483409">
    <property type="protein sequence ID" value="SQG79140.1"/>
    <property type="molecule type" value="Genomic_DNA"/>
</dbReference>
<evidence type="ECO:0000313" key="6">
    <source>
        <dbReference type="EMBL" id="SFU34991.1"/>
    </source>
</evidence>
<protein>
    <submittedName>
        <fullName evidence="6">DNA-binding transcriptional regulator, MerR family</fullName>
    </submittedName>
    <submittedName>
        <fullName evidence="7">MerR family transcriptional regulator</fullName>
    </submittedName>
</protein>
<dbReference type="InterPro" id="IPR009061">
    <property type="entry name" value="DNA-bd_dom_put_sf"/>
</dbReference>
<dbReference type="RefSeq" id="WP_074656786.1">
    <property type="nucleotide sequence ID" value="NZ_FOLZ01000001.1"/>
</dbReference>
<accession>A0A1I7FFM5</accession>
<dbReference type="PROSITE" id="PS50937">
    <property type="entry name" value="HTH_MERR_2"/>
    <property type="match status" value="1"/>
</dbReference>
<gene>
    <name evidence="7" type="primary">adhR_1</name>
    <name evidence="7" type="ORF">NCTC13773_00944</name>
    <name evidence="6" type="ORF">SAMN05660328_101364</name>
</gene>
<evidence type="ECO:0000313" key="9">
    <source>
        <dbReference type="Proteomes" id="UP000249013"/>
    </source>
</evidence>
<reference evidence="7 9" key="3">
    <citation type="submission" date="2018-06" db="EMBL/GenBank/DDBJ databases">
        <authorList>
            <consortium name="Pathogen Informatics"/>
            <person name="Doyle S."/>
        </authorList>
    </citation>
    <scope>NUCLEOTIDE SEQUENCE [LARGE SCALE GENOMIC DNA]</scope>
    <source>
        <strain evidence="7 9">NCTC13773</strain>
    </source>
</reference>
<evidence type="ECO:0000313" key="8">
    <source>
        <dbReference type="Proteomes" id="UP000183629"/>
    </source>
</evidence>
<organism evidence="6 8">
    <name type="scientific">Streptococcus gallolyticus</name>
    <dbReference type="NCBI Taxonomy" id="315405"/>
    <lineage>
        <taxon>Bacteria</taxon>
        <taxon>Bacillati</taxon>
        <taxon>Bacillota</taxon>
        <taxon>Bacilli</taxon>
        <taxon>Lactobacillales</taxon>
        <taxon>Streptococcaceae</taxon>
        <taxon>Streptococcus</taxon>
    </lineage>
</organism>
<dbReference type="InterPro" id="IPR047057">
    <property type="entry name" value="MerR_fam"/>
</dbReference>
<dbReference type="PANTHER" id="PTHR30204">
    <property type="entry name" value="REDOX-CYCLING DRUG-SENSING TRANSCRIPTIONAL ACTIVATOR SOXR"/>
    <property type="match status" value="1"/>
</dbReference>
<evidence type="ECO:0000259" key="5">
    <source>
        <dbReference type="PROSITE" id="PS50937"/>
    </source>
</evidence>
<feature type="domain" description="HTH merR-type" evidence="5">
    <location>
        <begin position="1"/>
        <end position="69"/>
    </location>
</feature>
<evidence type="ECO:0000313" key="7">
    <source>
        <dbReference type="EMBL" id="SQG79140.1"/>
    </source>
</evidence>
<dbReference type="AlphaFoldDB" id="A0A1I7FFM5"/>
<dbReference type="Proteomes" id="UP000183629">
    <property type="component" value="Unassembled WGS sequence"/>
</dbReference>
<dbReference type="Pfam" id="PF13411">
    <property type="entry name" value="MerR_1"/>
    <property type="match status" value="1"/>
</dbReference>
<sequence>MKSIKEISEELGMSAYTIRFYEKEGLVSIPRNKNGIRDFDEASIDTLKAINHYRRVGMSLDDIRTVMASFNDHVLSTKLLEKTKKELDLQILELQETQHYLNEKIEIHGKLAELQKQGYNEQERLEAYYKMRRGQQ</sequence>
<dbReference type="PRINTS" id="PR00040">
    <property type="entry name" value="HTHMERR"/>
</dbReference>
<evidence type="ECO:0000256" key="1">
    <source>
        <dbReference type="ARBA" id="ARBA00022491"/>
    </source>
</evidence>
<dbReference type="GO" id="GO:0003700">
    <property type="term" value="F:DNA-binding transcription factor activity"/>
    <property type="evidence" value="ECO:0007669"/>
    <property type="project" value="InterPro"/>
</dbReference>
<keyword evidence="3 6" id="KW-0238">DNA-binding</keyword>
<keyword evidence="1" id="KW-0678">Repressor</keyword>
<evidence type="ECO:0000256" key="2">
    <source>
        <dbReference type="ARBA" id="ARBA00023015"/>
    </source>
</evidence>
<dbReference type="Gene3D" id="1.10.1660.10">
    <property type="match status" value="1"/>
</dbReference>
<keyword evidence="4" id="KW-0804">Transcription</keyword>
<reference evidence="8" key="2">
    <citation type="submission" date="2016-10" db="EMBL/GenBank/DDBJ databases">
        <authorList>
            <person name="Varghese N."/>
            <person name="Submissions S."/>
        </authorList>
    </citation>
    <scope>NUCLEOTIDE SEQUENCE [LARGE SCALE GENOMIC DNA]</scope>
    <source>
        <strain evidence="8">LMG 15572</strain>
    </source>
</reference>
<dbReference type="Proteomes" id="UP000249013">
    <property type="component" value="Chromosome 1"/>
</dbReference>
<name>A0A1I7FFM5_9STRE</name>
<dbReference type="GO" id="GO:0003677">
    <property type="term" value="F:DNA binding"/>
    <property type="evidence" value="ECO:0007669"/>
    <property type="project" value="UniProtKB-KW"/>
</dbReference>